<proteinExistence type="predicted"/>
<organism evidence="1 2">
    <name type="scientific">Serratia fonticola</name>
    <dbReference type="NCBI Taxonomy" id="47917"/>
    <lineage>
        <taxon>Bacteria</taxon>
        <taxon>Pseudomonadati</taxon>
        <taxon>Pseudomonadota</taxon>
        <taxon>Gammaproteobacteria</taxon>
        <taxon>Enterobacterales</taxon>
        <taxon>Yersiniaceae</taxon>
        <taxon>Serratia</taxon>
    </lineage>
</organism>
<dbReference type="AlphaFoldDB" id="A0A3S5AUF8"/>
<protein>
    <submittedName>
        <fullName evidence="1">Uncharacterized protein</fullName>
    </submittedName>
</protein>
<evidence type="ECO:0000313" key="1">
    <source>
        <dbReference type="EMBL" id="VEI70861.1"/>
    </source>
</evidence>
<dbReference type="EMBL" id="LR134492">
    <property type="protein sequence ID" value="VEI70861.1"/>
    <property type="molecule type" value="Genomic_DNA"/>
</dbReference>
<sequence>MSENRVTASFIDDPLSKIWFTIHLDEHGFADIDRDIIGRGSVDWGGVWHDFSLYEYDEKRAGLDWLNPEYSEFKATLDVFDRRLAIGEVVIYIDDTERYAYRIEKVECMD</sequence>
<dbReference type="Proteomes" id="UP000270487">
    <property type="component" value="Chromosome"/>
</dbReference>
<name>A0A3S5AUF8_SERFO</name>
<reference evidence="1 2" key="1">
    <citation type="submission" date="2018-12" db="EMBL/GenBank/DDBJ databases">
        <authorList>
            <consortium name="Pathogen Informatics"/>
        </authorList>
    </citation>
    <scope>NUCLEOTIDE SEQUENCE [LARGE SCALE GENOMIC DNA]</scope>
    <source>
        <strain evidence="1 2">NCTC13193</strain>
    </source>
</reference>
<accession>A0A3S5AUF8</accession>
<gene>
    <name evidence="1" type="ORF">NCTC13193_03142</name>
</gene>
<dbReference type="RefSeq" id="WP_141132312.1">
    <property type="nucleotide sequence ID" value="NZ_JBEGWX010000022.1"/>
</dbReference>
<evidence type="ECO:0000313" key="2">
    <source>
        <dbReference type="Proteomes" id="UP000270487"/>
    </source>
</evidence>